<dbReference type="Pfam" id="PF02837">
    <property type="entry name" value="Glyco_hydro_2_N"/>
    <property type="match status" value="1"/>
</dbReference>
<dbReference type="InterPro" id="IPR023232">
    <property type="entry name" value="Glyco_hydro_2_AS"/>
</dbReference>
<dbReference type="FunFam" id="3.20.20.80:FF:000080">
    <property type="entry name" value="Beta-glucuronidase UidA"/>
    <property type="match status" value="1"/>
</dbReference>
<feature type="domain" description="Glycosyl hydrolases family 2 sugar binding" evidence="10">
    <location>
        <begin position="78"/>
        <end position="259"/>
    </location>
</feature>
<dbReference type="Pfam" id="PF02836">
    <property type="entry name" value="Glyco_hydro_2_C"/>
    <property type="match status" value="1"/>
</dbReference>
<dbReference type="Gene3D" id="2.60.120.260">
    <property type="entry name" value="Galactose-binding domain-like"/>
    <property type="match status" value="1"/>
</dbReference>
<dbReference type="Proteomes" id="UP000475862">
    <property type="component" value="Unassembled WGS sequence"/>
</dbReference>
<evidence type="ECO:0000256" key="2">
    <source>
        <dbReference type="ARBA" id="ARBA00007401"/>
    </source>
</evidence>
<keyword evidence="7" id="KW-0472">Membrane</keyword>
<accession>A0A6G0T2U2</accession>
<dbReference type="EMBL" id="VYZN01000065">
    <property type="protein sequence ID" value="KAE9524956.1"/>
    <property type="molecule type" value="Genomic_DNA"/>
</dbReference>
<dbReference type="Pfam" id="PF00703">
    <property type="entry name" value="Glyco_hydro_2"/>
    <property type="match status" value="1"/>
</dbReference>
<dbReference type="InterPro" id="IPR006101">
    <property type="entry name" value="Glyco_hydro_2"/>
</dbReference>
<comment type="function">
    <text evidence="1">Plays an important role in the degradation of dermatan and keratan sulfates.</text>
</comment>
<dbReference type="InterPro" id="IPR013783">
    <property type="entry name" value="Ig-like_fold"/>
</dbReference>
<name>A0A6G0T2U2_APHGL</name>
<evidence type="ECO:0000259" key="10">
    <source>
        <dbReference type="Pfam" id="PF02837"/>
    </source>
</evidence>
<comment type="similarity">
    <text evidence="2">Belongs to the glycosyl hydrolase 2 family.</text>
</comment>
<dbReference type="InterPro" id="IPR036156">
    <property type="entry name" value="Beta-gal/glucu_dom_sf"/>
</dbReference>
<dbReference type="GO" id="GO:0030246">
    <property type="term" value="F:carbohydrate binding"/>
    <property type="evidence" value="ECO:0007669"/>
    <property type="project" value="TreeGrafter"/>
</dbReference>
<feature type="domain" description="Glycoside hydrolase family 2 catalytic" evidence="9">
    <location>
        <begin position="364"/>
        <end position="659"/>
    </location>
</feature>
<feature type="transmembrane region" description="Helical" evidence="7">
    <location>
        <begin position="48"/>
        <end position="68"/>
    </location>
</feature>
<keyword evidence="5" id="KW-0378">Hydrolase</keyword>
<dbReference type="PRINTS" id="PR00132">
    <property type="entry name" value="GLHYDRLASE2"/>
</dbReference>
<proteinExistence type="inferred from homology"/>
<dbReference type="InterPro" id="IPR006102">
    <property type="entry name" value="Ig-like_GH2"/>
</dbReference>
<evidence type="ECO:0000259" key="9">
    <source>
        <dbReference type="Pfam" id="PF02836"/>
    </source>
</evidence>
<dbReference type="InterPro" id="IPR017853">
    <property type="entry name" value="GH"/>
</dbReference>
<organism evidence="11 12">
    <name type="scientific">Aphis glycines</name>
    <name type="common">Soybean aphid</name>
    <dbReference type="NCBI Taxonomy" id="307491"/>
    <lineage>
        <taxon>Eukaryota</taxon>
        <taxon>Metazoa</taxon>
        <taxon>Ecdysozoa</taxon>
        <taxon>Arthropoda</taxon>
        <taxon>Hexapoda</taxon>
        <taxon>Insecta</taxon>
        <taxon>Pterygota</taxon>
        <taxon>Neoptera</taxon>
        <taxon>Paraneoptera</taxon>
        <taxon>Hemiptera</taxon>
        <taxon>Sternorrhyncha</taxon>
        <taxon>Aphidomorpha</taxon>
        <taxon>Aphidoidea</taxon>
        <taxon>Aphididae</taxon>
        <taxon>Aphidini</taxon>
        <taxon>Aphis</taxon>
        <taxon>Aphis</taxon>
    </lineage>
</organism>
<dbReference type="Gene3D" id="3.20.20.80">
    <property type="entry name" value="Glycosidases"/>
    <property type="match status" value="1"/>
</dbReference>
<dbReference type="InterPro" id="IPR006103">
    <property type="entry name" value="Glyco_hydro_2_cat"/>
</dbReference>
<evidence type="ECO:0000259" key="8">
    <source>
        <dbReference type="Pfam" id="PF00703"/>
    </source>
</evidence>
<dbReference type="AlphaFoldDB" id="A0A6G0T2U2"/>
<dbReference type="GO" id="GO:0005975">
    <property type="term" value="P:carbohydrate metabolic process"/>
    <property type="evidence" value="ECO:0007669"/>
    <property type="project" value="InterPro"/>
</dbReference>
<feature type="domain" description="Glycoside hydrolase family 2 immunoglobulin-like beta-sandwich" evidence="8">
    <location>
        <begin position="264"/>
        <end position="359"/>
    </location>
</feature>
<dbReference type="PANTHER" id="PTHR10066:SF67">
    <property type="entry name" value="BETA-GLUCURONIDASE"/>
    <property type="match status" value="1"/>
</dbReference>
<keyword evidence="7" id="KW-1133">Transmembrane helix</keyword>
<dbReference type="SUPFAM" id="SSF49785">
    <property type="entry name" value="Galactose-binding domain-like"/>
    <property type="match status" value="1"/>
</dbReference>
<evidence type="ECO:0000256" key="1">
    <source>
        <dbReference type="ARBA" id="ARBA00003025"/>
    </source>
</evidence>
<dbReference type="OrthoDB" id="408532at2759"/>
<evidence type="ECO:0000313" key="12">
    <source>
        <dbReference type="Proteomes" id="UP000475862"/>
    </source>
</evidence>
<comment type="caution">
    <text evidence="11">The sequence shown here is derived from an EMBL/GenBank/DDBJ whole genome shotgun (WGS) entry which is preliminary data.</text>
</comment>
<dbReference type="PROSITE" id="PS00608">
    <property type="entry name" value="GLYCOSYL_HYDROL_F2_2"/>
    <property type="match status" value="1"/>
</dbReference>
<dbReference type="SUPFAM" id="SSF51445">
    <property type="entry name" value="(Trans)glycosidases"/>
    <property type="match status" value="1"/>
</dbReference>
<evidence type="ECO:0000313" key="11">
    <source>
        <dbReference type="EMBL" id="KAE9524956.1"/>
    </source>
</evidence>
<dbReference type="SUPFAM" id="SSF49303">
    <property type="entry name" value="beta-Galactosidase/glucuronidase domain"/>
    <property type="match status" value="1"/>
</dbReference>
<dbReference type="GO" id="GO:0005615">
    <property type="term" value="C:extracellular space"/>
    <property type="evidence" value="ECO:0007669"/>
    <property type="project" value="TreeGrafter"/>
</dbReference>
<dbReference type="GO" id="GO:0004566">
    <property type="term" value="F:beta-glucuronidase activity"/>
    <property type="evidence" value="ECO:0007669"/>
    <property type="project" value="UniProtKB-EC"/>
</dbReference>
<dbReference type="InterPro" id="IPR006104">
    <property type="entry name" value="Glyco_hydro_2_N"/>
</dbReference>
<dbReference type="InterPro" id="IPR008979">
    <property type="entry name" value="Galactose-bd-like_sf"/>
</dbReference>
<evidence type="ECO:0000256" key="6">
    <source>
        <dbReference type="ARBA" id="ARBA00023295"/>
    </source>
</evidence>
<dbReference type="PANTHER" id="PTHR10066">
    <property type="entry name" value="BETA-GLUCURONIDASE"/>
    <property type="match status" value="1"/>
</dbReference>
<evidence type="ECO:0000256" key="5">
    <source>
        <dbReference type="ARBA" id="ARBA00022801"/>
    </source>
</evidence>
<dbReference type="Gene3D" id="2.60.40.10">
    <property type="entry name" value="Immunoglobulins"/>
    <property type="match status" value="1"/>
</dbReference>
<keyword evidence="12" id="KW-1185">Reference proteome</keyword>
<dbReference type="FunFam" id="2.60.120.260:FF:000027">
    <property type="entry name" value="Beta-glucuronidase"/>
    <property type="match status" value="1"/>
</dbReference>
<dbReference type="GO" id="GO:0019391">
    <property type="term" value="P:glucuronoside catabolic process"/>
    <property type="evidence" value="ECO:0007669"/>
    <property type="project" value="TreeGrafter"/>
</dbReference>
<evidence type="ECO:0000256" key="4">
    <source>
        <dbReference type="ARBA" id="ARBA00016205"/>
    </source>
</evidence>
<dbReference type="EC" id="3.2.1.31" evidence="3"/>
<dbReference type="NCBIfam" id="NF007538">
    <property type="entry name" value="PRK10150.1"/>
    <property type="match status" value="1"/>
</dbReference>
<evidence type="ECO:0000256" key="3">
    <source>
        <dbReference type="ARBA" id="ARBA00012761"/>
    </source>
</evidence>
<protein>
    <recommendedName>
        <fullName evidence="4">Beta-glucuronidase</fullName>
        <ecNumber evidence="3">3.2.1.31</ecNumber>
    </recommendedName>
</protein>
<evidence type="ECO:0000256" key="7">
    <source>
        <dbReference type="SAM" id="Phobius"/>
    </source>
</evidence>
<gene>
    <name evidence="11" type="ORF">AGLY_015006</name>
</gene>
<reference evidence="11 12" key="1">
    <citation type="submission" date="2019-08" db="EMBL/GenBank/DDBJ databases">
        <title>The genome of the soybean aphid Biotype 1, its phylome, world population structure and adaptation to the North American continent.</title>
        <authorList>
            <person name="Giordano R."/>
            <person name="Donthu R.K."/>
            <person name="Hernandez A.G."/>
            <person name="Wright C.L."/>
            <person name="Zimin A.V."/>
        </authorList>
    </citation>
    <scope>NUCLEOTIDE SEQUENCE [LARGE SCALE GENOMIC DNA]</scope>
    <source>
        <tissue evidence="11">Whole aphids</tissue>
    </source>
</reference>
<keyword evidence="6" id="KW-0326">Glycosidase</keyword>
<sequence>MRWTHNNFILQPLEAEENAGLMYTHVVYHFYLSNMFNSHFTMVRPSEIVAFLLLVTLVGTSLAANILYPVESESREVRTLHGLWNFKISPPSNQLIGFDEKWYTMRFEILGDYWKMPVPSSYNDVSTNSTIRDYVGWSWYQYEFYVPKRWTDDQLNVFLRFGSVHFKSIVWLNGKLCVDHEGGHLPFIGNATDFLKYDEPNLIVVAVNNTLRPDTIPQGYTTYPNNTYKYPKDYSIYSHEFDYFDYSGINRAVHLYTTPKVYVCDITVLTSFGNNLEGIVDYKVDICGNNVSECNITLLDANRNTVVESNTCSGQLIIPNVIPWWPIMSGKKHIAYLYTFQVKTNNEKSDYYRLRIGVRTLQWTSKELLLNNEPIYLRGFGKHEDSIIRGRGYDDALSARDYYLIKWLGANSFRTSHYPYAEETLQQADAEGILVIVESAACNLRIFGPDVMKFHKGVMTENVNRDKNHPSVIMWSLANEPHNNLNSSVSYFRELYKHVRNIDPSRPITFVNSQQIQNAKAIEYMDILTLNRYSSWYSDSGHLELIQYQIYNEFEAFTKKYKKPILFTEYGAGAIAGLHSLPETMWSEDYHVTLLQEHFKTFDSLIANGVPILGEMIWNFADFKTPQEYIRPGLCVKGLFTRERQPKMAAYVVKERFHTFISNTAWQKRSLSCG</sequence>
<keyword evidence="7" id="KW-0812">Transmembrane</keyword>